<dbReference type="Gene3D" id="1.25.40.10">
    <property type="entry name" value="Tetratricopeptide repeat domain"/>
    <property type="match status" value="1"/>
</dbReference>
<dbReference type="RefSeq" id="WP_379839628.1">
    <property type="nucleotide sequence ID" value="NZ_JBHRYQ010000001.1"/>
</dbReference>
<dbReference type="Pfam" id="PF12770">
    <property type="entry name" value="CHAT"/>
    <property type="match status" value="1"/>
</dbReference>
<feature type="domain" description="CHAT" evidence="2">
    <location>
        <begin position="580"/>
        <end position="855"/>
    </location>
</feature>
<accession>A0ABV7Z1N9</accession>
<keyword evidence="1" id="KW-0472">Membrane</keyword>
<evidence type="ECO:0000259" key="2">
    <source>
        <dbReference type="Pfam" id="PF12770"/>
    </source>
</evidence>
<evidence type="ECO:0000313" key="4">
    <source>
        <dbReference type="Proteomes" id="UP001595616"/>
    </source>
</evidence>
<evidence type="ECO:0000313" key="3">
    <source>
        <dbReference type="EMBL" id="MFC3812734.1"/>
    </source>
</evidence>
<proteinExistence type="predicted"/>
<keyword evidence="1" id="KW-0812">Transmembrane</keyword>
<reference evidence="4" key="1">
    <citation type="journal article" date="2019" name="Int. J. Syst. Evol. Microbiol.">
        <title>The Global Catalogue of Microorganisms (GCM) 10K type strain sequencing project: providing services to taxonomists for standard genome sequencing and annotation.</title>
        <authorList>
            <consortium name="The Broad Institute Genomics Platform"/>
            <consortium name="The Broad Institute Genome Sequencing Center for Infectious Disease"/>
            <person name="Wu L."/>
            <person name="Ma J."/>
        </authorList>
    </citation>
    <scope>NUCLEOTIDE SEQUENCE [LARGE SCALE GENOMIC DNA]</scope>
    <source>
        <strain evidence="4">CECT 7956</strain>
    </source>
</reference>
<dbReference type="EMBL" id="JBHRYQ010000001">
    <property type="protein sequence ID" value="MFC3812734.1"/>
    <property type="molecule type" value="Genomic_DNA"/>
</dbReference>
<evidence type="ECO:0000256" key="1">
    <source>
        <dbReference type="SAM" id="Phobius"/>
    </source>
</evidence>
<name>A0ABV7Z1N9_9BACT</name>
<keyword evidence="4" id="KW-1185">Reference proteome</keyword>
<dbReference type="Proteomes" id="UP001595616">
    <property type="component" value="Unassembled WGS sequence"/>
</dbReference>
<keyword evidence="1" id="KW-1133">Transmembrane helix</keyword>
<dbReference type="InterPro" id="IPR024983">
    <property type="entry name" value="CHAT_dom"/>
</dbReference>
<gene>
    <name evidence="3" type="ORF">ACFOOI_18875</name>
</gene>
<sequence length="891" mass="103005">MIIDKLKYVFLFLLCYHNIVAQQISYDSLWKERDRIPNSFIEGKITEKQAFSRIEYIHNEFKKRGKITLSQEKELFTSAIYYFSNKPEIGIATIKKGIKNIRPKNDSLSFKYYNLAALLHKANEDYAETSTYFNKNFYLLKNNPSLETTIPEEVIAFYNNYTSFLARSGDFDLLENILFRALNLSTRLKKNDYKGIIESQIAELYVKRKDFTLAQNFIKQSIKDTKKPYYKITRLLTLGEIYIQVNEPKNLRGLLKEAKSILELSKNEEDKYHLSKLRIALLENQITESPSLLSNEIETYKRNTNNKKSSYLGNAYIQLGDLSSNKAKYYSEAVLASVAASDLTSIKAEDVIFPDIYMLANKKLAGVQDHNTATKTLENTAKIATQINKSLVFEDQKYAFEEEFRTLLNQGLLINTNPNTAFHFIELGKAKVLNDALFDKYNKHLNVKPELVKAEKDLLKKINKLRLNTDKTDKKELTGLELELGILKKKIEKESPQYFKLKYEQEIVNAEQIQKGLATNAAFLNYFREHNTLYISVITKEKIALVKKALPENYLEIIRNFIKTLYKNPGLGTYKQTQSHLIYTLLFEPILPFLKDKNRITVIRDVELNLIPFEVLESKPSEYLIDKYTFSYDYSASIHYANKNNLRQYLIKNQMGIAPFADKNSILKNTFREKDLNPLPYSDEEISKISGSIFRNNEATKNRFMEDYRKHDVIHFATHAQVDDSDPSKSFIAFFPNSKDYKLFTEELYNLDLSKTQLVILSACEAGNGKLLAGEGLLSLSRGFSYAGCPAVITTLWKAHDESSAWISSRIHKYLNDGLEKAEAVRKAKIDFRNSDLGKAFDHPYYWANFILIGNDAPLQISFWNKYQWQLILGLVVLVLIAFLAYKKSKR</sequence>
<dbReference type="InterPro" id="IPR011990">
    <property type="entry name" value="TPR-like_helical_dom_sf"/>
</dbReference>
<comment type="caution">
    <text evidence="3">The sequence shown here is derived from an EMBL/GenBank/DDBJ whole genome shotgun (WGS) entry which is preliminary data.</text>
</comment>
<feature type="transmembrane region" description="Helical" evidence="1">
    <location>
        <begin position="867"/>
        <end position="886"/>
    </location>
</feature>
<organism evidence="3 4">
    <name type="scientific">Lacihabitans lacunae</name>
    <dbReference type="NCBI Taxonomy" id="1028214"/>
    <lineage>
        <taxon>Bacteria</taxon>
        <taxon>Pseudomonadati</taxon>
        <taxon>Bacteroidota</taxon>
        <taxon>Cytophagia</taxon>
        <taxon>Cytophagales</taxon>
        <taxon>Leadbetterellaceae</taxon>
        <taxon>Lacihabitans</taxon>
    </lineage>
</organism>
<protein>
    <submittedName>
        <fullName evidence="3">CHAT domain-containing protein</fullName>
    </submittedName>
</protein>